<evidence type="ECO:0000313" key="5">
    <source>
        <dbReference type="Proteomes" id="UP001497457"/>
    </source>
</evidence>
<evidence type="ECO:0000313" key="4">
    <source>
        <dbReference type="EMBL" id="CAL4905500.1"/>
    </source>
</evidence>
<feature type="domain" description="F-box/LRR-repeat protein 15/At3g58940/PEG3-like LRR" evidence="3">
    <location>
        <begin position="157"/>
        <end position="283"/>
    </location>
</feature>
<reference evidence="4" key="1">
    <citation type="submission" date="2024-10" db="EMBL/GenBank/DDBJ databases">
        <authorList>
            <person name="Ryan C."/>
        </authorList>
    </citation>
    <scope>NUCLEOTIDE SEQUENCE [LARGE SCALE GENOMIC DNA]</scope>
</reference>
<dbReference type="InterPro" id="IPR036047">
    <property type="entry name" value="F-box-like_dom_sf"/>
</dbReference>
<accession>A0ABC8WAJ1</accession>
<protein>
    <recommendedName>
        <fullName evidence="6">F-box domain-containing protein</fullName>
    </recommendedName>
</protein>
<evidence type="ECO:0008006" key="6">
    <source>
        <dbReference type="Google" id="ProtNLM"/>
    </source>
</evidence>
<dbReference type="InterPro" id="IPR055312">
    <property type="entry name" value="FBL15-like"/>
</dbReference>
<dbReference type="Pfam" id="PF00646">
    <property type="entry name" value="F-box"/>
    <property type="match status" value="1"/>
</dbReference>
<evidence type="ECO:0000259" key="3">
    <source>
        <dbReference type="Pfam" id="PF24758"/>
    </source>
</evidence>
<gene>
    <name evidence="4" type="ORF">URODEC1_LOCUS11690</name>
</gene>
<dbReference type="EMBL" id="OZ075122">
    <property type="protein sequence ID" value="CAL4905500.1"/>
    <property type="molecule type" value="Genomic_DNA"/>
</dbReference>
<keyword evidence="5" id="KW-1185">Reference proteome</keyword>
<feature type="domain" description="F-box" evidence="2">
    <location>
        <begin position="32"/>
        <end position="70"/>
    </location>
</feature>
<dbReference type="Proteomes" id="UP001497457">
    <property type="component" value="Chromosome 12b"/>
</dbReference>
<dbReference type="PANTHER" id="PTHR34709:SF68">
    <property type="entry name" value="OS07G0550432 PROTEIN"/>
    <property type="match status" value="1"/>
</dbReference>
<dbReference type="InterPro" id="IPR055411">
    <property type="entry name" value="LRR_FXL15/At3g58940/PEG3-like"/>
</dbReference>
<feature type="region of interest" description="Disordered" evidence="1">
    <location>
        <begin position="1"/>
        <end position="31"/>
    </location>
</feature>
<organism evidence="4 5">
    <name type="scientific">Urochloa decumbens</name>
    <dbReference type="NCBI Taxonomy" id="240449"/>
    <lineage>
        <taxon>Eukaryota</taxon>
        <taxon>Viridiplantae</taxon>
        <taxon>Streptophyta</taxon>
        <taxon>Embryophyta</taxon>
        <taxon>Tracheophyta</taxon>
        <taxon>Spermatophyta</taxon>
        <taxon>Magnoliopsida</taxon>
        <taxon>Liliopsida</taxon>
        <taxon>Poales</taxon>
        <taxon>Poaceae</taxon>
        <taxon>PACMAD clade</taxon>
        <taxon>Panicoideae</taxon>
        <taxon>Panicodae</taxon>
        <taxon>Paniceae</taxon>
        <taxon>Melinidinae</taxon>
        <taxon>Urochloa</taxon>
    </lineage>
</organism>
<proteinExistence type="predicted"/>
<evidence type="ECO:0000259" key="2">
    <source>
        <dbReference type="Pfam" id="PF00646"/>
    </source>
</evidence>
<dbReference type="InterPro" id="IPR001810">
    <property type="entry name" value="F-box_dom"/>
</dbReference>
<dbReference type="AlphaFoldDB" id="A0ABC8WAJ1"/>
<name>A0ABC8WAJ1_9POAL</name>
<sequence>MEGIFSDRIPLPPPHMDEDERRRRGSGGEDLISGLPDDVLHDILVRLGCARAAARTSVLSRRWRPVWKHMPELLLVSPSPPPGPAPASFLDAVDGALAGCLAPALDRLAISLSADSDLRAPARRVAPWLRFAAERVAGKICLIVPPPLALSLPPRPRAPLEEAELELPACGGAKAIALKPQTTWRLRPPPSGLFAALTALKINGGRMEGGELSTLVCAQCPRLIDLNLSIHLVAVADVSIRSDSLHSLRFQANNTRRLEVVAPRLEVLTLTESIQAHVSAPKLAKLVWLGGAYDPRNHRFLDVSRRLKLLDIGLNSPAPSLMRQFDEVSVLRIETFILQGAAGYQRFLNETKIPPKCKVLGLSLFVNRHGLTPVILHLLRSCNGTRKFSLTLFDLKDSWTHPCPSSCPCCSEESHRIDNIDLESLDEIEINSYKVSHKDLEFLEMLSRCNAKFLKKLVINYKMSITPPETKEVCEKVRSMYRSEVEVEFYLFPDGPDGRRVRFD</sequence>
<evidence type="ECO:0000256" key="1">
    <source>
        <dbReference type="SAM" id="MobiDB-lite"/>
    </source>
</evidence>
<dbReference type="PANTHER" id="PTHR34709">
    <property type="entry name" value="OS10G0396666 PROTEIN"/>
    <property type="match status" value="1"/>
</dbReference>
<dbReference type="SUPFAM" id="SSF81383">
    <property type="entry name" value="F-box domain"/>
    <property type="match status" value="1"/>
</dbReference>
<dbReference type="Pfam" id="PF24758">
    <property type="entry name" value="LRR_At5g56370"/>
    <property type="match status" value="1"/>
</dbReference>